<dbReference type="GO" id="GO:0006882">
    <property type="term" value="P:intracellular zinc ion homeostasis"/>
    <property type="evidence" value="ECO:0007669"/>
    <property type="project" value="TreeGrafter"/>
</dbReference>
<keyword evidence="3 5" id="KW-1133">Transmembrane helix</keyword>
<dbReference type="eggNOG" id="KOG2693">
    <property type="taxonomic scope" value="Eukaryota"/>
</dbReference>
<name>K3WD58_GLOUD</name>
<accession>K3WD58</accession>
<sequence>MGLQLKTLSLLLLLALVSAAWMPLATSQHSHDHEAAEESSTASPWETATIWEFAADNYTLRFCAANDEVVEEGGMIFELLALPSTEESDADAAMHQAETIFNTFSSGQVLHQTVTTGTTLTMKTISRNSSASSQDVLYRVEFSAEQPCVDAIVPVTTAGAFMLLTQHGGDEVSVEVMDSTNQGVSFLECHAGCDNEEEESDSKSGSWVGPIVASLVISLTSFVGVIILSFGKSRIESIVEYMTSFAAGCLLGVVVFHLYPEGSEYLGDVGEWVMGVWVLGGIAFSMAVESGVHMLLSSFGADHHDHAHGGHAHEGHAYGGHLHGEDAEKGLTHSSLQQPRAAEGNYVSHPLTPDAHHSHNDDPKLNHQSLTFSETYIKSLWFVEPVAWITAIGDFFHAFTDGVVLAVAFKSCSTSLGWAVALGIVLHEVPHRVGDFFIYLKAGMVVPQALFVNFLASLASLLGAIILLAAGTVSAHALGYLMGFGCGALLFIGLSVLLPPMLGVRDRRRVLLHFFWFSLGCILIGLSTLQHKHCDAEGSGLVHSH</sequence>
<evidence type="ECO:0000256" key="1">
    <source>
        <dbReference type="ARBA" id="ARBA00004141"/>
    </source>
</evidence>
<dbReference type="OMA" id="FCAANDE"/>
<dbReference type="Proteomes" id="UP000019132">
    <property type="component" value="Unassembled WGS sequence"/>
</dbReference>
<keyword evidence="2 5" id="KW-0812">Transmembrane</keyword>
<organism evidence="7 8">
    <name type="scientific">Globisporangium ultimum (strain ATCC 200006 / CBS 805.95 / DAOM BR144)</name>
    <name type="common">Pythium ultimum</name>
    <dbReference type="NCBI Taxonomy" id="431595"/>
    <lineage>
        <taxon>Eukaryota</taxon>
        <taxon>Sar</taxon>
        <taxon>Stramenopiles</taxon>
        <taxon>Oomycota</taxon>
        <taxon>Peronosporomycetes</taxon>
        <taxon>Pythiales</taxon>
        <taxon>Pythiaceae</taxon>
        <taxon>Globisporangium</taxon>
    </lineage>
</organism>
<dbReference type="GO" id="GO:0016020">
    <property type="term" value="C:membrane"/>
    <property type="evidence" value="ECO:0007669"/>
    <property type="project" value="UniProtKB-SubCell"/>
</dbReference>
<dbReference type="PANTHER" id="PTHR16950">
    <property type="entry name" value="ZINC TRANSPORTER SLC39A7 HISTIDINE-RICH MEMBRANE PROTEIN KE4"/>
    <property type="match status" value="1"/>
</dbReference>
<evidence type="ECO:0000256" key="4">
    <source>
        <dbReference type="ARBA" id="ARBA00023136"/>
    </source>
</evidence>
<keyword evidence="6" id="KW-0732">Signal</keyword>
<dbReference type="PANTHER" id="PTHR16950:SF16">
    <property type="entry name" value="ZINC TRANSPORTER ZIP13"/>
    <property type="match status" value="1"/>
</dbReference>
<feature type="transmembrane region" description="Helical" evidence="5">
    <location>
        <begin position="207"/>
        <end position="231"/>
    </location>
</feature>
<reference evidence="7" key="3">
    <citation type="submission" date="2015-02" db="UniProtKB">
        <authorList>
            <consortium name="EnsemblProtists"/>
        </authorList>
    </citation>
    <scope>IDENTIFICATION</scope>
    <source>
        <strain evidence="7">DAOM BR144</strain>
    </source>
</reference>
<evidence type="ECO:0000313" key="7">
    <source>
        <dbReference type="EnsemblProtists" id="PYU1_T002899"/>
    </source>
</evidence>
<dbReference type="VEuPathDB" id="FungiDB:PYU1_G002896"/>
<feature type="transmembrane region" description="Helical" evidence="5">
    <location>
        <begin position="477"/>
        <end position="498"/>
    </location>
</feature>
<reference evidence="8" key="1">
    <citation type="journal article" date="2010" name="Genome Biol.">
        <title>Genome sequence of the necrotrophic plant pathogen Pythium ultimum reveals original pathogenicity mechanisms and effector repertoire.</title>
        <authorList>
            <person name="Levesque C.A."/>
            <person name="Brouwer H."/>
            <person name="Cano L."/>
            <person name="Hamilton J.P."/>
            <person name="Holt C."/>
            <person name="Huitema E."/>
            <person name="Raffaele S."/>
            <person name="Robideau G.P."/>
            <person name="Thines M."/>
            <person name="Win J."/>
            <person name="Zerillo M.M."/>
            <person name="Beakes G.W."/>
            <person name="Boore J.L."/>
            <person name="Busam D."/>
            <person name="Dumas B."/>
            <person name="Ferriera S."/>
            <person name="Fuerstenberg S.I."/>
            <person name="Gachon C.M."/>
            <person name="Gaulin E."/>
            <person name="Govers F."/>
            <person name="Grenville-Briggs L."/>
            <person name="Horner N."/>
            <person name="Hostetler J."/>
            <person name="Jiang R.H."/>
            <person name="Johnson J."/>
            <person name="Krajaejun T."/>
            <person name="Lin H."/>
            <person name="Meijer H.J."/>
            <person name="Moore B."/>
            <person name="Morris P."/>
            <person name="Phuntmart V."/>
            <person name="Puiu D."/>
            <person name="Shetty J."/>
            <person name="Stajich J.E."/>
            <person name="Tripathy S."/>
            <person name="Wawra S."/>
            <person name="van West P."/>
            <person name="Whitty B.R."/>
            <person name="Coutinho P.M."/>
            <person name="Henrissat B."/>
            <person name="Martin F."/>
            <person name="Thomas P.D."/>
            <person name="Tyler B.M."/>
            <person name="De Vries R.P."/>
            <person name="Kamoun S."/>
            <person name="Yandell M."/>
            <person name="Tisserat N."/>
            <person name="Buell C.R."/>
        </authorList>
    </citation>
    <scope>NUCLEOTIDE SEQUENCE</scope>
    <source>
        <strain evidence="8">DAOM:BR144</strain>
    </source>
</reference>
<comment type="subcellular location">
    <subcellularLocation>
        <location evidence="1">Membrane</location>
        <topology evidence="1">Multi-pass membrane protein</topology>
    </subcellularLocation>
</comment>
<feature type="signal peptide" evidence="6">
    <location>
        <begin position="1"/>
        <end position="19"/>
    </location>
</feature>
<dbReference type="EMBL" id="GL376628">
    <property type="status" value="NOT_ANNOTATED_CDS"/>
    <property type="molecule type" value="Genomic_DNA"/>
</dbReference>
<dbReference type="AlphaFoldDB" id="K3WD58"/>
<protein>
    <submittedName>
        <fullName evidence="7">Uncharacterized protein</fullName>
    </submittedName>
</protein>
<dbReference type="EnsemblProtists" id="PYU1_T002899">
    <property type="protein sequence ID" value="PYU1_T002899"/>
    <property type="gene ID" value="PYU1_G002896"/>
</dbReference>
<keyword evidence="8" id="KW-1185">Reference proteome</keyword>
<dbReference type="InParanoid" id="K3WD58"/>
<evidence type="ECO:0000256" key="6">
    <source>
        <dbReference type="SAM" id="SignalP"/>
    </source>
</evidence>
<proteinExistence type="predicted"/>
<dbReference type="GO" id="GO:0005385">
    <property type="term" value="F:zinc ion transmembrane transporter activity"/>
    <property type="evidence" value="ECO:0007669"/>
    <property type="project" value="TreeGrafter"/>
</dbReference>
<feature type="chain" id="PRO_5003867525" evidence="6">
    <location>
        <begin position="20"/>
        <end position="545"/>
    </location>
</feature>
<evidence type="ECO:0000256" key="2">
    <source>
        <dbReference type="ARBA" id="ARBA00022692"/>
    </source>
</evidence>
<dbReference type="InterPro" id="IPR003689">
    <property type="entry name" value="ZIP"/>
</dbReference>
<reference evidence="8" key="2">
    <citation type="submission" date="2010-04" db="EMBL/GenBank/DDBJ databases">
        <authorList>
            <person name="Buell R."/>
            <person name="Hamilton J."/>
            <person name="Hostetler J."/>
        </authorList>
    </citation>
    <scope>NUCLEOTIDE SEQUENCE [LARGE SCALE GENOMIC DNA]</scope>
    <source>
        <strain evidence="8">DAOM:BR144</strain>
    </source>
</reference>
<evidence type="ECO:0000313" key="8">
    <source>
        <dbReference type="Proteomes" id="UP000019132"/>
    </source>
</evidence>
<feature type="transmembrane region" description="Helical" evidence="5">
    <location>
        <begin position="450"/>
        <end position="471"/>
    </location>
</feature>
<dbReference type="HOGENOM" id="CLU_472916_0_0_1"/>
<feature type="transmembrane region" description="Helical" evidence="5">
    <location>
        <begin position="510"/>
        <end position="529"/>
    </location>
</feature>
<feature type="transmembrane region" description="Helical" evidence="5">
    <location>
        <begin position="272"/>
        <end position="296"/>
    </location>
</feature>
<feature type="transmembrane region" description="Helical" evidence="5">
    <location>
        <begin position="238"/>
        <end position="260"/>
    </location>
</feature>
<keyword evidence="4 5" id="KW-0472">Membrane</keyword>
<dbReference type="Pfam" id="PF02535">
    <property type="entry name" value="Zip"/>
    <property type="match status" value="1"/>
</dbReference>
<evidence type="ECO:0000256" key="5">
    <source>
        <dbReference type="SAM" id="Phobius"/>
    </source>
</evidence>
<evidence type="ECO:0000256" key="3">
    <source>
        <dbReference type="ARBA" id="ARBA00022989"/>
    </source>
</evidence>